<dbReference type="InterPro" id="IPR003591">
    <property type="entry name" value="Leu-rich_rpt_typical-subtyp"/>
</dbReference>
<dbReference type="PANTHER" id="PTHR48051">
    <property type="match status" value="1"/>
</dbReference>
<evidence type="ECO:0000259" key="3">
    <source>
        <dbReference type="Pfam" id="PF23598"/>
    </source>
</evidence>
<dbReference type="KEGG" id="gtt:GUITHDRAFT_113144"/>
<keyword evidence="6" id="KW-1185">Reference proteome</keyword>
<keyword evidence="2" id="KW-0677">Repeat</keyword>
<evidence type="ECO:0000313" key="4">
    <source>
        <dbReference type="EMBL" id="EKX40884.1"/>
    </source>
</evidence>
<dbReference type="EnsemblProtists" id="EKX40884">
    <property type="protein sequence ID" value="EKX40884"/>
    <property type="gene ID" value="GUITHDRAFT_113144"/>
</dbReference>
<dbReference type="STRING" id="905079.L1IYB7"/>
<dbReference type="GO" id="GO:0005737">
    <property type="term" value="C:cytoplasm"/>
    <property type="evidence" value="ECO:0007669"/>
    <property type="project" value="TreeGrafter"/>
</dbReference>
<dbReference type="AlphaFoldDB" id="L1IYB7"/>
<dbReference type="HOGENOM" id="CLU_000288_18_23_1"/>
<protein>
    <recommendedName>
        <fullName evidence="3">Disease resistance R13L4/SHOC-2-like LRR domain-containing protein</fullName>
    </recommendedName>
</protein>
<dbReference type="SMART" id="SM00364">
    <property type="entry name" value="LRR_BAC"/>
    <property type="match status" value="6"/>
</dbReference>
<dbReference type="PROSITE" id="PS51450">
    <property type="entry name" value="LRR"/>
    <property type="match status" value="1"/>
</dbReference>
<dbReference type="Gene3D" id="3.80.10.10">
    <property type="entry name" value="Ribonuclease Inhibitor"/>
    <property type="match status" value="2"/>
</dbReference>
<dbReference type="PaxDb" id="55529-EKX40884"/>
<proteinExistence type="predicted"/>
<dbReference type="InterPro" id="IPR032675">
    <property type="entry name" value="LRR_dom_sf"/>
</dbReference>
<keyword evidence="1" id="KW-0433">Leucine-rich repeat</keyword>
<accession>L1IYB7</accession>
<sequence>MQALSNICRGTLVDKGGDLMAELQASGFKEAKVQELIFPKNIQKLDFLTELNCSENLFIELPPEIGFLTNLEKLDLSDNKLKSLPPTIQHMTNLVRLHLYKNDLAVLPDEIASLKKLQELNVFNNKVIKIPAVLGELSSLREVNFADNKLKTIPPLDGNALDVLPEFGNFKDLDELILTKNWLSNKLESLEVLEVNQNLLKTVPASVGNLQMLWKLMLASNKIDHVPPEVFTIKLKTIDLSSNILEEFPSGLENCSNLQNLMVANNQVREHRAGQEHVTLPAAHCRTQGNPITWDGTVGQKNVVLQQELIAKFSAIPSSKFLPASQ</sequence>
<evidence type="ECO:0000256" key="2">
    <source>
        <dbReference type="ARBA" id="ARBA00022737"/>
    </source>
</evidence>
<dbReference type="EMBL" id="JH993028">
    <property type="protein sequence ID" value="EKX40884.1"/>
    <property type="molecule type" value="Genomic_DNA"/>
</dbReference>
<evidence type="ECO:0000313" key="6">
    <source>
        <dbReference type="Proteomes" id="UP000011087"/>
    </source>
</evidence>
<dbReference type="OrthoDB" id="1728874at2759"/>
<dbReference type="OMA" id="NCAKEYN"/>
<evidence type="ECO:0000313" key="5">
    <source>
        <dbReference type="EnsemblProtists" id="EKX40884"/>
    </source>
</evidence>
<evidence type="ECO:0000256" key="1">
    <source>
        <dbReference type="ARBA" id="ARBA00022614"/>
    </source>
</evidence>
<dbReference type="Pfam" id="PF13855">
    <property type="entry name" value="LRR_8"/>
    <property type="match status" value="1"/>
</dbReference>
<dbReference type="SUPFAM" id="SSF52058">
    <property type="entry name" value="L domain-like"/>
    <property type="match status" value="1"/>
</dbReference>
<dbReference type="Pfam" id="PF23598">
    <property type="entry name" value="LRR_14"/>
    <property type="match status" value="1"/>
</dbReference>
<dbReference type="eggNOG" id="KOG0619">
    <property type="taxonomic scope" value="Eukaryota"/>
</dbReference>
<dbReference type="InterPro" id="IPR050216">
    <property type="entry name" value="LRR_domain-containing"/>
</dbReference>
<name>L1IYB7_GUITC</name>
<dbReference type="Proteomes" id="UP000011087">
    <property type="component" value="Unassembled WGS sequence"/>
</dbReference>
<reference evidence="6" key="2">
    <citation type="submission" date="2012-11" db="EMBL/GenBank/DDBJ databases">
        <authorList>
            <person name="Kuo A."/>
            <person name="Curtis B.A."/>
            <person name="Tanifuji G."/>
            <person name="Burki F."/>
            <person name="Gruber A."/>
            <person name="Irimia M."/>
            <person name="Maruyama S."/>
            <person name="Arias M.C."/>
            <person name="Ball S.G."/>
            <person name="Gile G.H."/>
            <person name="Hirakawa Y."/>
            <person name="Hopkins J.F."/>
            <person name="Rensing S.A."/>
            <person name="Schmutz J."/>
            <person name="Symeonidi A."/>
            <person name="Elias M."/>
            <person name="Eveleigh R.J."/>
            <person name="Herman E.K."/>
            <person name="Klute M.J."/>
            <person name="Nakayama T."/>
            <person name="Obornik M."/>
            <person name="Reyes-Prieto A."/>
            <person name="Armbrust E.V."/>
            <person name="Aves S.J."/>
            <person name="Beiko R.G."/>
            <person name="Coutinho P."/>
            <person name="Dacks J.B."/>
            <person name="Durnford D.G."/>
            <person name="Fast N.M."/>
            <person name="Green B.R."/>
            <person name="Grisdale C."/>
            <person name="Hempe F."/>
            <person name="Henrissat B."/>
            <person name="Hoppner M.P."/>
            <person name="Ishida K.-I."/>
            <person name="Kim E."/>
            <person name="Koreny L."/>
            <person name="Kroth P.G."/>
            <person name="Liu Y."/>
            <person name="Malik S.-B."/>
            <person name="Maier U.G."/>
            <person name="McRose D."/>
            <person name="Mock T."/>
            <person name="Neilson J.A."/>
            <person name="Onodera N.T."/>
            <person name="Poole A.M."/>
            <person name="Pritham E.J."/>
            <person name="Richards T.A."/>
            <person name="Rocap G."/>
            <person name="Roy S.W."/>
            <person name="Sarai C."/>
            <person name="Schaack S."/>
            <person name="Shirato S."/>
            <person name="Slamovits C.H."/>
            <person name="Spencer D.F."/>
            <person name="Suzuki S."/>
            <person name="Worden A.Z."/>
            <person name="Zauner S."/>
            <person name="Barry K."/>
            <person name="Bell C."/>
            <person name="Bharti A.K."/>
            <person name="Crow J.A."/>
            <person name="Grimwood J."/>
            <person name="Kramer R."/>
            <person name="Lindquist E."/>
            <person name="Lucas S."/>
            <person name="Salamov A."/>
            <person name="McFadden G.I."/>
            <person name="Lane C.E."/>
            <person name="Keeling P.J."/>
            <person name="Gray M.W."/>
            <person name="Grigoriev I.V."/>
            <person name="Archibald J.M."/>
        </authorList>
    </citation>
    <scope>NUCLEOTIDE SEQUENCE</scope>
    <source>
        <strain evidence="6">CCMP2712</strain>
    </source>
</reference>
<reference evidence="4 6" key="1">
    <citation type="journal article" date="2012" name="Nature">
        <title>Algal genomes reveal evolutionary mosaicism and the fate of nucleomorphs.</title>
        <authorList>
            <consortium name="DOE Joint Genome Institute"/>
            <person name="Curtis B.A."/>
            <person name="Tanifuji G."/>
            <person name="Burki F."/>
            <person name="Gruber A."/>
            <person name="Irimia M."/>
            <person name="Maruyama S."/>
            <person name="Arias M.C."/>
            <person name="Ball S.G."/>
            <person name="Gile G.H."/>
            <person name="Hirakawa Y."/>
            <person name="Hopkins J.F."/>
            <person name="Kuo A."/>
            <person name="Rensing S.A."/>
            <person name="Schmutz J."/>
            <person name="Symeonidi A."/>
            <person name="Elias M."/>
            <person name="Eveleigh R.J."/>
            <person name="Herman E.K."/>
            <person name="Klute M.J."/>
            <person name="Nakayama T."/>
            <person name="Obornik M."/>
            <person name="Reyes-Prieto A."/>
            <person name="Armbrust E.V."/>
            <person name="Aves S.J."/>
            <person name="Beiko R.G."/>
            <person name="Coutinho P."/>
            <person name="Dacks J.B."/>
            <person name="Durnford D.G."/>
            <person name="Fast N.M."/>
            <person name="Green B.R."/>
            <person name="Grisdale C.J."/>
            <person name="Hempel F."/>
            <person name="Henrissat B."/>
            <person name="Hoppner M.P."/>
            <person name="Ishida K."/>
            <person name="Kim E."/>
            <person name="Koreny L."/>
            <person name="Kroth P.G."/>
            <person name="Liu Y."/>
            <person name="Malik S.B."/>
            <person name="Maier U.G."/>
            <person name="McRose D."/>
            <person name="Mock T."/>
            <person name="Neilson J.A."/>
            <person name="Onodera N.T."/>
            <person name="Poole A.M."/>
            <person name="Pritham E.J."/>
            <person name="Richards T.A."/>
            <person name="Rocap G."/>
            <person name="Roy S.W."/>
            <person name="Sarai C."/>
            <person name="Schaack S."/>
            <person name="Shirato S."/>
            <person name="Slamovits C.H."/>
            <person name="Spencer D.F."/>
            <person name="Suzuki S."/>
            <person name="Worden A.Z."/>
            <person name="Zauner S."/>
            <person name="Barry K."/>
            <person name="Bell C."/>
            <person name="Bharti A.K."/>
            <person name="Crow J.A."/>
            <person name="Grimwood J."/>
            <person name="Kramer R."/>
            <person name="Lindquist E."/>
            <person name="Lucas S."/>
            <person name="Salamov A."/>
            <person name="McFadden G.I."/>
            <person name="Lane C.E."/>
            <person name="Keeling P.J."/>
            <person name="Gray M.W."/>
            <person name="Grigoriev I.V."/>
            <person name="Archibald J.M."/>
        </authorList>
    </citation>
    <scope>NUCLEOTIDE SEQUENCE</scope>
    <source>
        <strain evidence="4 6">CCMP2712</strain>
    </source>
</reference>
<dbReference type="PANTHER" id="PTHR48051:SF1">
    <property type="entry name" value="RAS SUPPRESSOR PROTEIN 1"/>
    <property type="match status" value="1"/>
</dbReference>
<dbReference type="SMART" id="SM00369">
    <property type="entry name" value="LRR_TYP"/>
    <property type="match status" value="6"/>
</dbReference>
<reference evidence="5" key="3">
    <citation type="submission" date="2016-03" db="UniProtKB">
        <authorList>
            <consortium name="EnsemblProtists"/>
        </authorList>
    </citation>
    <scope>IDENTIFICATION</scope>
</reference>
<feature type="domain" description="Disease resistance R13L4/SHOC-2-like LRR" evidence="3">
    <location>
        <begin position="40"/>
        <end position="145"/>
    </location>
</feature>
<organism evidence="4">
    <name type="scientific">Guillardia theta (strain CCMP2712)</name>
    <name type="common">Cryptophyte</name>
    <dbReference type="NCBI Taxonomy" id="905079"/>
    <lineage>
        <taxon>Eukaryota</taxon>
        <taxon>Cryptophyceae</taxon>
        <taxon>Pyrenomonadales</taxon>
        <taxon>Geminigeraceae</taxon>
        <taxon>Guillardia</taxon>
    </lineage>
</organism>
<dbReference type="RefSeq" id="XP_005827864.1">
    <property type="nucleotide sequence ID" value="XM_005827807.1"/>
</dbReference>
<dbReference type="InterPro" id="IPR001611">
    <property type="entry name" value="Leu-rich_rpt"/>
</dbReference>
<dbReference type="InterPro" id="IPR055414">
    <property type="entry name" value="LRR_R13L4/SHOC2-like"/>
</dbReference>
<gene>
    <name evidence="4" type="ORF">GUITHDRAFT_113144</name>
</gene>
<dbReference type="GeneID" id="17297447"/>